<comment type="caution">
    <text evidence="1">The sequence shown here is derived from an EMBL/GenBank/DDBJ whole genome shotgun (WGS) entry which is preliminary data.</text>
</comment>
<protein>
    <recommendedName>
        <fullName evidence="2">Peptidase A2 domain-containing protein</fullName>
    </recommendedName>
</protein>
<organism evidence="1">
    <name type="scientific">marine sediment metagenome</name>
    <dbReference type="NCBI Taxonomy" id="412755"/>
    <lineage>
        <taxon>unclassified sequences</taxon>
        <taxon>metagenomes</taxon>
        <taxon>ecological metagenomes</taxon>
    </lineage>
</organism>
<dbReference type="EMBL" id="LAZR01027844">
    <property type="protein sequence ID" value="KKL64441.1"/>
    <property type="molecule type" value="Genomic_DNA"/>
</dbReference>
<name>A0A0F9EDX3_9ZZZZ</name>
<gene>
    <name evidence="1" type="ORF">LCGC14_2165020</name>
</gene>
<dbReference type="Gene3D" id="2.40.70.10">
    <property type="entry name" value="Acid Proteases"/>
    <property type="match status" value="1"/>
</dbReference>
<dbReference type="AlphaFoldDB" id="A0A0F9EDX3"/>
<evidence type="ECO:0008006" key="2">
    <source>
        <dbReference type="Google" id="ProtNLM"/>
    </source>
</evidence>
<reference evidence="1" key="1">
    <citation type="journal article" date="2015" name="Nature">
        <title>Complex archaea that bridge the gap between prokaryotes and eukaryotes.</title>
        <authorList>
            <person name="Spang A."/>
            <person name="Saw J.H."/>
            <person name="Jorgensen S.L."/>
            <person name="Zaremba-Niedzwiedzka K."/>
            <person name="Martijn J."/>
            <person name="Lind A.E."/>
            <person name="van Eijk R."/>
            <person name="Schleper C."/>
            <person name="Guy L."/>
            <person name="Ettema T.J."/>
        </authorList>
    </citation>
    <scope>NUCLEOTIDE SEQUENCE</scope>
</reference>
<sequence>MFEIPFWMVGDHFMVAWGRVNKSKPLLFFIDTGLAGGGFTCPESTIKEARINLFTDQASIGVGGGGKVQAIPFIVDMLSLGAVVEYNVRGVFTGGPSLNEVLGFQIGGIISHMFFRKYALTFDFVKMRLILQKKT</sequence>
<accession>A0A0F9EDX3</accession>
<evidence type="ECO:0000313" key="1">
    <source>
        <dbReference type="EMBL" id="KKL64441.1"/>
    </source>
</evidence>
<proteinExistence type="predicted"/>
<dbReference type="InterPro" id="IPR021109">
    <property type="entry name" value="Peptidase_aspartic_dom_sf"/>
</dbReference>